<dbReference type="SUPFAM" id="SSF69118">
    <property type="entry name" value="AhpD-like"/>
    <property type="match status" value="1"/>
</dbReference>
<sequence length="181" mass="20433">MGAAASRWRDLVSGPRSPSAPRRFPQESMMEKRVDYGLVSPNGIRSLRDLETYLHGSNLEPALLELVKLRASILNGCAFCIDMHSKEARARGEMEQRLYALAAWREAPFFSERESAALAWTDAITRIDEGVSDALYENVRRYFEEKELVDLTLAVVAINAWNRLAIAFRTPAGSYRPALDR</sequence>
<name>E6QH93_9ZZZZ</name>
<dbReference type="PANTHER" id="PTHR34846">
    <property type="entry name" value="4-CARBOXYMUCONOLACTONE DECARBOXYLASE FAMILY PROTEIN (AFU_ORTHOLOGUE AFUA_6G11590)"/>
    <property type="match status" value="1"/>
</dbReference>
<accession>E6QH93</accession>
<dbReference type="EMBL" id="CABP01000192">
    <property type="protein sequence ID" value="CBI06607.1"/>
    <property type="molecule type" value="Genomic_DNA"/>
</dbReference>
<dbReference type="InterPro" id="IPR003779">
    <property type="entry name" value="CMD-like"/>
</dbReference>
<evidence type="ECO:0000313" key="3">
    <source>
        <dbReference type="EMBL" id="CBI06607.1"/>
    </source>
</evidence>
<proteinExistence type="predicted"/>
<reference evidence="3" key="1">
    <citation type="submission" date="2009-10" db="EMBL/GenBank/DDBJ databases">
        <title>Diversity of trophic interactions inside an arsenic-rich microbial ecosystem.</title>
        <authorList>
            <person name="Bertin P.N."/>
            <person name="Heinrich-Salmeron A."/>
            <person name="Pelletier E."/>
            <person name="Goulhen-Chollet F."/>
            <person name="Arsene-Ploetze F."/>
            <person name="Gallien S."/>
            <person name="Calteau A."/>
            <person name="Vallenet D."/>
            <person name="Casiot C."/>
            <person name="Chane-Woon-Ming B."/>
            <person name="Giloteaux L."/>
            <person name="Barakat M."/>
            <person name="Bonnefoy V."/>
            <person name="Bruneel O."/>
            <person name="Chandler M."/>
            <person name="Cleiss J."/>
            <person name="Duran R."/>
            <person name="Elbaz-Poulichet F."/>
            <person name="Fonknechten N."/>
            <person name="Lauga B."/>
            <person name="Mornico D."/>
            <person name="Ortet P."/>
            <person name="Schaeffer C."/>
            <person name="Siguier P."/>
            <person name="Alexander Thil Smith A."/>
            <person name="Van Dorsselaer A."/>
            <person name="Weissenbach J."/>
            <person name="Medigue C."/>
            <person name="Le Paslier D."/>
        </authorList>
    </citation>
    <scope>NUCLEOTIDE SEQUENCE</scope>
</reference>
<organism evidence="3">
    <name type="scientific">mine drainage metagenome</name>
    <dbReference type="NCBI Taxonomy" id="410659"/>
    <lineage>
        <taxon>unclassified sequences</taxon>
        <taxon>metagenomes</taxon>
        <taxon>ecological metagenomes</taxon>
    </lineage>
</organism>
<dbReference type="PANTHER" id="PTHR34846:SF10">
    <property type="entry name" value="CYTOPLASMIC PROTEIN"/>
    <property type="match status" value="1"/>
</dbReference>
<protein>
    <recommendedName>
        <fullName evidence="2">Carboxymuconolactone decarboxylase-like domain-containing protein</fullName>
    </recommendedName>
</protein>
<evidence type="ECO:0000256" key="1">
    <source>
        <dbReference type="SAM" id="MobiDB-lite"/>
    </source>
</evidence>
<dbReference type="Pfam" id="PF02627">
    <property type="entry name" value="CMD"/>
    <property type="match status" value="1"/>
</dbReference>
<dbReference type="Gene3D" id="1.20.1290.10">
    <property type="entry name" value="AhpD-like"/>
    <property type="match status" value="1"/>
</dbReference>
<dbReference type="AlphaFoldDB" id="E6QH93"/>
<dbReference type="InterPro" id="IPR029032">
    <property type="entry name" value="AhpD-like"/>
</dbReference>
<feature type="domain" description="Carboxymuconolactone decarboxylase-like" evidence="2">
    <location>
        <begin position="51"/>
        <end position="122"/>
    </location>
</feature>
<comment type="caution">
    <text evidence="3">The sequence shown here is derived from an EMBL/GenBank/DDBJ whole genome shotgun (WGS) entry which is preliminary data.</text>
</comment>
<gene>
    <name evidence="3" type="ORF">CARN5_3168</name>
</gene>
<evidence type="ECO:0000259" key="2">
    <source>
        <dbReference type="Pfam" id="PF02627"/>
    </source>
</evidence>
<dbReference type="NCBIfam" id="TIGR00778">
    <property type="entry name" value="ahpD_dom"/>
    <property type="match status" value="1"/>
</dbReference>
<dbReference type="InterPro" id="IPR004675">
    <property type="entry name" value="AhpD_core"/>
</dbReference>
<dbReference type="GO" id="GO:0051920">
    <property type="term" value="F:peroxiredoxin activity"/>
    <property type="evidence" value="ECO:0007669"/>
    <property type="project" value="InterPro"/>
</dbReference>
<feature type="region of interest" description="Disordered" evidence="1">
    <location>
        <begin position="1"/>
        <end position="26"/>
    </location>
</feature>